<name>A0AA38X9X9_9EURO</name>
<dbReference type="InterPro" id="IPR025110">
    <property type="entry name" value="AMP-bd_C"/>
</dbReference>
<comment type="similarity">
    <text evidence="1">Belongs to the ATP-dependent AMP-binding enzyme family.</text>
</comment>
<dbReference type="PANTHER" id="PTHR24096:SF265">
    <property type="entry name" value="ENZYME, PUTATIVE (AFU_ORTHOLOGUE AFUA_5G14270)-RELATED"/>
    <property type="match status" value="1"/>
</dbReference>
<evidence type="ECO:0000256" key="1">
    <source>
        <dbReference type="ARBA" id="ARBA00006432"/>
    </source>
</evidence>
<dbReference type="Pfam" id="PF13193">
    <property type="entry name" value="AMP-binding_C"/>
    <property type="match status" value="1"/>
</dbReference>
<dbReference type="SUPFAM" id="SSF56801">
    <property type="entry name" value="Acetyl-CoA synthetase-like"/>
    <property type="match status" value="1"/>
</dbReference>
<dbReference type="GO" id="GO:0019748">
    <property type="term" value="P:secondary metabolic process"/>
    <property type="evidence" value="ECO:0007669"/>
    <property type="project" value="TreeGrafter"/>
</dbReference>
<proteinExistence type="inferred from homology"/>
<comment type="caution">
    <text evidence="4">The sequence shown here is derived from an EMBL/GenBank/DDBJ whole genome shotgun (WGS) entry which is preliminary data.</text>
</comment>
<reference evidence="4" key="1">
    <citation type="submission" date="2022-10" db="EMBL/GenBank/DDBJ databases">
        <title>Culturing micro-colonial fungi from biological soil crusts in the Mojave desert and describing Neophaeococcomyces mojavensis, and introducing the new genera and species Taxawa tesnikishii.</title>
        <authorList>
            <person name="Kurbessoian T."/>
            <person name="Stajich J.E."/>
        </authorList>
    </citation>
    <scope>NUCLEOTIDE SEQUENCE</scope>
    <source>
        <strain evidence="4">TK_41</strain>
    </source>
</reference>
<keyword evidence="5" id="KW-1185">Reference proteome</keyword>
<dbReference type="Gene3D" id="3.40.50.12780">
    <property type="entry name" value="N-terminal domain of ligase-like"/>
    <property type="match status" value="1"/>
</dbReference>
<feature type="domain" description="AMP-binding enzyme C-terminal" evidence="3">
    <location>
        <begin position="369"/>
        <end position="449"/>
    </location>
</feature>
<dbReference type="EMBL" id="JAPDRK010000008">
    <property type="protein sequence ID" value="KAJ9609579.1"/>
    <property type="molecule type" value="Genomic_DNA"/>
</dbReference>
<feature type="domain" description="AMP-dependent synthetase/ligase" evidence="2">
    <location>
        <begin position="5"/>
        <end position="317"/>
    </location>
</feature>
<dbReference type="Pfam" id="PF00501">
    <property type="entry name" value="AMP-binding"/>
    <property type="match status" value="1"/>
</dbReference>
<organism evidence="4 5">
    <name type="scientific">Cladophialophora chaetospira</name>
    <dbReference type="NCBI Taxonomy" id="386627"/>
    <lineage>
        <taxon>Eukaryota</taxon>
        <taxon>Fungi</taxon>
        <taxon>Dikarya</taxon>
        <taxon>Ascomycota</taxon>
        <taxon>Pezizomycotina</taxon>
        <taxon>Eurotiomycetes</taxon>
        <taxon>Chaetothyriomycetidae</taxon>
        <taxon>Chaetothyriales</taxon>
        <taxon>Herpotrichiellaceae</taxon>
        <taxon>Cladophialophora</taxon>
    </lineage>
</organism>
<accession>A0AA38X9X9</accession>
<evidence type="ECO:0000259" key="3">
    <source>
        <dbReference type="Pfam" id="PF13193"/>
    </source>
</evidence>
<evidence type="ECO:0000313" key="4">
    <source>
        <dbReference type="EMBL" id="KAJ9609579.1"/>
    </source>
</evidence>
<dbReference type="PANTHER" id="PTHR24096">
    <property type="entry name" value="LONG-CHAIN-FATTY-ACID--COA LIGASE"/>
    <property type="match status" value="1"/>
</dbReference>
<protein>
    <submittedName>
        <fullName evidence="4">Acyl-CoA synthetase actt5</fullName>
    </submittedName>
</protein>
<evidence type="ECO:0000259" key="2">
    <source>
        <dbReference type="Pfam" id="PF00501"/>
    </source>
</evidence>
<dbReference type="InterPro" id="IPR000873">
    <property type="entry name" value="AMP-dep_synth/lig_dom"/>
</dbReference>
<dbReference type="GO" id="GO:0016405">
    <property type="term" value="F:CoA-ligase activity"/>
    <property type="evidence" value="ECO:0007669"/>
    <property type="project" value="TreeGrafter"/>
</dbReference>
<dbReference type="AlphaFoldDB" id="A0AA38X9X9"/>
<dbReference type="Gene3D" id="3.30.300.30">
    <property type="match status" value="1"/>
</dbReference>
<evidence type="ECO:0000313" key="5">
    <source>
        <dbReference type="Proteomes" id="UP001172673"/>
    </source>
</evidence>
<dbReference type="FunFam" id="3.30.300.30:FF:000007">
    <property type="entry name" value="4-coumarate--CoA ligase 2"/>
    <property type="match status" value="1"/>
</dbReference>
<dbReference type="Proteomes" id="UP001172673">
    <property type="component" value="Unassembled WGS sequence"/>
</dbReference>
<dbReference type="CDD" id="cd05911">
    <property type="entry name" value="Firefly_Luc_like"/>
    <property type="match status" value="1"/>
</dbReference>
<dbReference type="InterPro" id="IPR045851">
    <property type="entry name" value="AMP-bd_C_sf"/>
</dbReference>
<dbReference type="InterPro" id="IPR042099">
    <property type="entry name" value="ANL_N_sf"/>
</dbReference>
<sequence length="470" mass="52477">MYSLLFLGGVAAGGIFSGTNPAYQVYELRHHIRTARVQFFIVEPELLGPILESTRLEGIPKEKIFIFNTRTDQVVPEGFRSWEWLLQHGEEDWVRITDLEELKSTEVARLNTSGTTGLPKTAMQSHYNATSWHTMSQEIAPVPWEVRNLYPLPGFHVATVPLVHASPFKTGHQCWIMRRFELEPFLAAIEEHQITNLGVVPPLVIAIIMSPLRQKYSLKSIRKIGCGAAPLDAASQKKFQDLCAGGASFTQVWGMTETTGAMSLFYHPEKDETGSVGSKFMPNTDVKLIDDTGRDITAYDVQGELCVRGPTVIRGYFNNHQANADAFDEEGYFKTGDVLYCEEKSRKWYIVDRKKELIKVRGFQVSPSELEAVLLSHPNIVDCAVLGLRPSVGPAHADESIRAYVVRRSGTTLTGAEVREFLAKHLASYKALTGGVGFLDEIPKSPSGKILKRVLKELAERDSKDQRAKL</sequence>
<gene>
    <name evidence="4" type="primary">ACTT5</name>
    <name evidence="4" type="ORF">H2200_005906</name>
</gene>